<name>A0ABS0H5I6_9ACTN</name>
<comment type="caution">
    <text evidence="2">The sequence shown here is derived from an EMBL/GenBank/DDBJ whole genome shotgun (WGS) entry which is preliminary data.</text>
</comment>
<sequence>MRFPRRLLAANLYIALGLWAALATIVALIVVGVAIFGQVTESAWEKGSLAPRWYALFVGVGLITTFLPMYVAHGQTRRRFGVHAAITVTLMAPAVAAMITLGYLAERGIYHLVGWEQKLTRPHLFTEPTQLHLLFLEHLLELLTWMAAGTLIGAGFYRWQAGGLLTIPVGVGLVVLTQSAIGTELDLPIVDRVLRPDTPQPLGLVIGAGLLSFLIGLALAWTVVRDVPLQNKVS</sequence>
<gene>
    <name evidence="2" type="ORF">I0C86_33015</name>
</gene>
<feature type="transmembrane region" description="Helical" evidence="1">
    <location>
        <begin position="12"/>
        <end position="37"/>
    </location>
</feature>
<evidence type="ECO:0000313" key="2">
    <source>
        <dbReference type="EMBL" id="MBF9133720.1"/>
    </source>
</evidence>
<evidence type="ECO:0000256" key="1">
    <source>
        <dbReference type="SAM" id="Phobius"/>
    </source>
</evidence>
<feature type="transmembrane region" description="Helical" evidence="1">
    <location>
        <begin position="53"/>
        <end position="72"/>
    </location>
</feature>
<dbReference type="Proteomes" id="UP000638560">
    <property type="component" value="Unassembled WGS sequence"/>
</dbReference>
<accession>A0ABS0H5I6</accession>
<feature type="transmembrane region" description="Helical" evidence="1">
    <location>
        <begin position="202"/>
        <end position="224"/>
    </location>
</feature>
<dbReference type="RefSeq" id="WP_196205221.1">
    <property type="nucleotide sequence ID" value="NZ_JADPUN010000287.1"/>
</dbReference>
<feature type="transmembrane region" description="Helical" evidence="1">
    <location>
        <begin position="84"/>
        <end position="105"/>
    </location>
</feature>
<organism evidence="2 3">
    <name type="scientific">Plantactinospora alkalitolerans</name>
    <dbReference type="NCBI Taxonomy" id="2789879"/>
    <lineage>
        <taxon>Bacteria</taxon>
        <taxon>Bacillati</taxon>
        <taxon>Actinomycetota</taxon>
        <taxon>Actinomycetes</taxon>
        <taxon>Micromonosporales</taxon>
        <taxon>Micromonosporaceae</taxon>
        <taxon>Plantactinospora</taxon>
    </lineage>
</organism>
<keyword evidence="1" id="KW-0812">Transmembrane</keyword>
<protein>
    <submittedName>
        <fullName evidence="2">Uncharacterized protein</fullName>
    </submittedName>
</protein>
<proteinExistence type="predicted"/>
<keyword evidence="1" id="KW-0472">Membrane</keyword>
<evidence type="ECO:0000313" key="3">
    <source>
        <dbReference type="Proteomes" id="UP000638560"/>
    </source>
</evidence>
<dbReference type="EMBL" id="JADPUN010000287">
    <property type="protein sequence ID" value="MBF9133720.1"/>
    <property type="molecule type" value="Genomic_DNA"/>
</dbReference>
<keyword evidence="1" id="KW-1133">Transmembrane helix</keyword>
<feature type="transmembrane region" description="Helical" evidence="1">
    <location>
        <begin position="138"/>
        <end position="157"/>
    </location>
</feature>
<keyword evidence="3" id="KW-1185">Reference proteome</keyword>
<reference evidence="2 3" key="1">
    <citation type="submission" date="2020-11" db="EMBL/GenBank/DDBJ databases">
        <title>A novel isolate from a Black sea contaminated sediment with potential to produce alkanes: Plantactinospora alkalitolerans sp. nov.</title>
        <authorList>
            <person name="Carro L."/>
            <person name="Veyisoglu A."/>
            <person name="Guven K."/>
            <person name="Schumann P."/>
            <person name="Klenk H.-P."/>
            <person name="Sahin N."/>
        </authorList>
    </citation>
    <scope>NUCLEOTIDE SEQUENCE [LARGE SCALE GENOMIC DNA]</scope>
    <source>
        <strain evidence="2 3">S1510</strain>
    </source>
</reference>
<feature type="transmembrane region" description="Helical" evidence="1">
    <location>
        <begin position="164"/>
        <end position="182"/>
    </location>
</feature>